<keyword evidence="7 9" id="KW-1133">Transmembrane helix</keyword>
<feature type="transmembrane region" description="Helical" evidence="9">
    <location>
        <begin position="206"/>
        <end position="228"/>
    </location>
</feature>
<evidence type="ECO:0000256" key="1">
    <source>
        <dbReference type="ARBA" id="ARBA00004651"/>
    </source>
</evidence>
<keyword evidence="4 10" id="KW-1003">Cell membrane</keyword>
<keyword evidence="8 9" id="KW-0472">Membrane</keyword>
<dbReference type="AlphaFoldDB" id="A0A0Z8AVG6"/>
<dbReference type="RefSeq" id="WP_044670860.1">
    <property type="nucleotide sequence ID" value="NZ_CEDC01000013.1"/>
</dbReference>
<organism evidence="12 13">
    <name type="scientific">Streptococcus suis</name>
    <dbReference type="NCBI Taxonomy" id="1307"/>
    <lineage>
        <taxon>Bacteria</taxon>
        <taxon>Bacillati</taxon>
        <taxon>Bacillota</taxon>
        <taxon>Bacilli</taxon>
        <taxon>Lactobacillales</taxon>
        <taxon>Streptococcaceae</taxon>
        <taxon>Streptococcus</taxon>
    </lineage>
</organism>
<comment type="function">
    <text evidence="10">Part of the ABC transporter complex MalEFGK involved in maltose/maltodextrin import. Probably responsible for the translocation of the substrate across the membrane.</text>
</comment>
<reference evidence="12 13" key="1">
    <citation type="submission" date="2016-02" db="EMBL/GenBank/DDBJ databases">
        <authorList>
            <consortium name="Pathogen Informatics"/>
        </authorList>
    </citation>
    <scope>NUCLEOTIDE SEQUENCE [LARGE SCALE GENOMIC DNA]</scope>
    <source>
        <strain evidence="12 13">LSS100</strain>
    </source>
</reference>
<dbReference type="PANTHER" id="PTHR47314:SF1">
    <property type="entry name" value="MALTOSE_MALTODEXTRIN TRANSPORT SYSTEM PERMEASE PROTEIN MALF"/>
    <property type="match status" value="1"/>
</dbReference>
<proteinExistence type="inferred from homology"/>
<evidence type="ECO:0000256" key="10">
    <source>
        <dbReference type="RuleBase" id="RU367050"/>
    </source>
</evidence>
<feature type="transmembrane region" description="Helical" evidence="9">
    <location>
        <begin position="400"/>
        <end position="424"/>
    </location>
</feature>
<dbReference type="GO" id="GO:0042956">
    <property type="term" value="P:maltodextrin transmembrane transport"/>
    <property type="evidence" value="ECO:0007669"/>
    <property type="project" value="TreeGrafter"/>
</dbReference>
<evidence type="ECO:0000256" key="6">
    <source>
        <dbReference type="ARBA" id="ARBA00022692"/>
    </source>
</evidence>
<name>A0A0Z8AVG6_STRSU</name>
<dbReference type="PANTHER" id="PTHR47314">
    <property type="entry name" value="MALTOSE/MALTODEXTRIN TRANSPORT SYSTEM PERMEASE PROTEIN MALF"/>
    <property type="match status" value="1"/>
</dbReference>
<feature type="transmembrane region" description="Helical" evidence="9">
    <location>
        <begin position="341"/>
        <end position="369"/>
    </location>
</feature>
<dbReference type="EMBL" id="FIFN01000004">
    <property type="protein sequence ID" value="CYT95495.1"/>
    <property type="molecule type" value="Genomic_DNA"/>
</dbReference>
<dbReference type="Pfam" id="PF00528">
    <property type="entry name" value="BPD_transp_1"/>
    <property type="match status" value="1"/>
</dbReference>
<keyword evidence="3 9" id="KW-0813">Transport</keyword>
<evidence type="ECO:0000313" key="13">
    <source>
        <dbReference type="Proteomes" id="UP000072003"/>
    </source>
</evidence>
<dbReference type="GO" id="GO:1990060">
    <property type="term" value="C:maltose transport complex"/>
    <property type="evidence" value="ECO:0007669"/>
    <property type="project" value="TreeGrafter"/>
</dbReference>
<feature type="transmembrane region" description="Helical" evidence="9">
    <location>
        <begin position="292"/>
        <end position="314"/>
    </location>
</feature>
<evidence type="ECO:0000313" key="12">
    <source>
        <dbReference type="EMBL" id="CYT95495.1"/>
    </source>
</evidence>
<evidence type="ECO:0000256" key="7">
    <source>
        <dbReference type="ARBA" id="ARBA00022989"/>
    </source>
</evidence>
<feature type="transmembrane region" description="Helical" evidence="9">
    <location>
        <begin position="139"/>
        <end position="164"/>
    </location>
</feature>
<feature type="transmembrane region" description="Helical" evidence="9">
    <location>
        <begin position="81"/>
        <end position="102"/>
    </location>
</feature>
<dbReference type="InterPro" id="IPR035906">
    <property type="entry name" value="MetI-like_sf"/>
</dbReference>
<evidence type="ECO:0000256" key="4">
    <source>
        <dbReference type="ARBA" id="ARBA00022475"/>
    </source>
</evidence>
<dbReference type="SUPFAM" id="SSF160964">
    <property type="entry name" value="MalF N-terminal region-like"/>
    <property type="match status" value="1"/>
</dbReference>
<keyword evidence="6 9" id="KW-0812">Transmembrane</keyword>
<evidence type="ECO:0000256" key="2">
    <source>
        <dbReference type="ARBA" id="ARBA00009047"/>
    </source>
</evidence>
<evidence type="ECO:0000256" key="8">
    <source>
        <dbReference type="ARBA" id="ARBA00023136"/>
    </source>
</evidence>
<evidence type="ECO:0000256" key="5">
    <source>
        <dbReference type="ARBA" id="ARBA00022597"/>
    </source>
</evidence>
<feature type="transmembrane region" description="Helical" evidence="9">
    <location>
        <begin position="36"/>
        <end position="52"/>
    </location>
</feature>
<dbReference type="InterPro" id="IPR000515">
    <property type="entry name" value="MetI-like"/>
</dbReference>
<dbReference type="CDD" id="cd06261">
    <property type="entry name" value="TM_PBP2"/>
    <property type="match status" value="1"/>
</dbReference>
<accession>A0A0Z8AVG6</accession>
<comment type="subcellular location">
    <subcellularLocation>
        <location evidence="1 9">Cell membrane</location>
        <topology evidence="1 9">Multi-pass membrane protein</topology>
    </subcellularLocation>
</comment>
<dbReference type="PROSITE" id="PS50928">
    <property type="entry name" value="ABC_TM1"/>
    <property type="match status" value="1"/>
</dbReference>
<dbReference type="SUPFAM" id="SSF161098">
    <property type="entry name" value="MetI-like"/>
    <property type="match status" value="1"/>
</dbReference>
<dbReference type="GO" id="GO:0015423">
    <property type="term" value="F:ABC-type maltose transporter activity"/>
    <property type="evidence" value="ECO:0007669"/>
    <property type="project" value="TreeGrafter"/>
</dbReference>
<sequence>MFKHGKIDLRKASVEAKTSLFCMGFGQFLLGQKFKGILFFGIELFFLSYLFFRGFRDIIGFFTLGTQKTDTWFGIEGDNSIIMLLMGILGFIIFSLAIYLYVINIKDALYVDQLIREGKKIPSFREEIKISIDRNFPAFVLFFPVLGIMVFSVLPIIFMILIAFTNYGGKIVPPELVSWIGLQNFVKIVSLTQFAPTFFKILSWNILWAVLSTGLNYFGGLSLALLFSNKRVKWKVVWRAFPILAYAIPGFISLLAFKFMFSYGGPINQLLQNQGFQAIGFLDVDAKWSARVIGLMVNAWIGVPSIMLLATGLLSNRDASLYEAAEIDGANKWAQFTKITFPYILTATTPVLIGQFVGNFNNFGIFYFLRGGLYLDDYFLASDTDLLINWLYNLSIDNNYYSIGATISLIIFLLTSVISLSVYVRTSSYKEGGRFL</sequence>
<protein>
    <recommendedName>
        <fullName evidence="10">Maltose/maltodextrin transport system permease protein</fullName>
    </recommendedName>
</protein>
<gene>
    <name evidence="12" type="primary">malF_1</name>
    <name evidence="12" type="ORF">ERS132462_00522</name>
</gene>
<keyword evidence="5 10" id="KW-0762">Sugar transport</keyword>
<evidence type="ECO:0000256" key="3">
    <source>
        <dbReference type="ARBA" id="ARBA00022448"/>
    </source>
</evidence>
<feature type="transmembrane region" description="Helical" evidence="9">
    <location>
        <begin position="240"/>
        <end position="261"/>
    </location>
</feature>
<evidence type="ECO:0000259" key="11">
    <source>
        <dbReference type="PROSITE" id="PS50928"/>
    </source>
</evidence>
<dbReference type="Gene3D" id="1.10.3720.10">
    <property type="entry name" value="MetI-like"/>
    <property type="match status" value="1"/>
</dbReference>
<evidence type="ECO:0000256" key="9">
    <source>
        <dbReference type="RuleBase" id="RU363032"/>
    </source>
</evidence>
<dbReference type="Proteomes" id="UP000072003">
    <property type="component" value="Unassembled WGS sequence"/>
</dbReference>
<feature type="domain" description="ABC transmembrane type-1" evidence="11">
    <location>
        <begin position="202"/>
        <end position="422"/>
    </location>
</feature>
<comment type="similarity">
    <text evidence="2 10">Belongs to the binding-protein-dependent transport system permease family. MalFG subfamily.</text>
</comment>